<gene>
    <name evidence="2" type="ORF">Pyn_28654</name>
</gene>
<feature type="compositionally biased region" description="Basic and acidic residues" evidence="1">
    <location>
        <begin position="8"/>
        <end position="21"/>
    </location>
</feature>
<comment type="caution">
    <text evidence="2">The sequence shown here is derived from an EMBL/GenBank/DDBJ whole genome shotgun (WGS) entry which is preliminary data.</text>
</comment>
<feature type="region of interest" description="Disordered" evidence="1">
    <location>
        <begin position="198"/>
        <end position="221"/>
    </location>
</feature>
<dbReference type="EMBL" id="PJQY01003352">
    <property type="protein sequence ID" value="PQM38133.1"/>
    <property type="molecule type" value="Genomic_DNA"/>
</dbReference>
<evidence type="ECO:0000313" key="3">
    <source>
        <dbReference type="Proteomes" id="UP000250321"/>
    </source>
</evidence>
<sequence length="239" mass="27148">MGKWGSSTDKEEVKVKAGEKGIEKRKLEDPFARARWLAERYKLENEKVEKLSIEVTKLKRDEAAALTTIFGNKDRNEAGIEDPCCTPPPPDDNPTHQDPAYARELKELKEELDKLRSSKEVEVSYLTSYGTKEGINEAETSYIAQYNSRHNSKEAEVSYITSYGTKEDTKEAETPYITQYNSGHNSKEAEVPYITSYGTKEGKKEDETPYITQYNSGHNSKEAKVSYITSYGTKKDKRS</sequence>
<dbReference type="AlphaFoldDB" id="A0A314UKN8"/>
<dbReference type="OrthoDB" id="1909293at2759"/>
<feature type="region of interest" description="Disordered" evidence="1">
    <location>
        <begin position="76"/>
        <end position="98"/>
    </location>
</feature>
<name>A0A314UKN8_PRUYE</name>
<dbReference type="STRING" id="2094558.A0A314UKN8"/>
<keyword evidence="3" id="KW-1185">Reference proteome</keyword>
<evidence type="ECO:0000313" key="2">
    <source>
        <dbReference type="EMBL" id="PQM38133.1"/>
    </source>
</evidence>
<evidence type="ECO:0000256" key="1">
    <source>
        <dbReference type="SAM" id="MobiDB-lite"/>
    </source>
</evidence>
<dbReference type="Proteomes" id="UP000250321">
    <property type="component" value="Unassembled WGS sequence"/>
</dbReference>
<accession>A0A314UKN8</accession>
<organism evidence="2 3">
    <name type="scientific">Prunus yedoensis var. nudiflora</name>
    <dbReference type="NCBI Taxonomy" id="2094558"/>
    <lineage>
        <taxon>Eukaryota</taxon>
        <taxon>Viridiplantae</taxon>
        <taxon>Streptophyta</taxon>
        <taxon>Embryophyta</taxon>
        <taxon>Tracheophyta</taxon>
        <taxon>Spermatophyta</taxon>
        <taxon>Magnoliopsida</taxon>
        <taxon>eudicotyledons</taxon>
        <taxon>Gunneridae</taxon>
        <taxon>Pentapetalae</taxon>
        <taxon>rosids</taxon>
        <taxon>fabids</taxon>
        <taxon>Rosales</taxon>
        <taxon>Rosaceae</taxon>
        <taxon>Amygdaloideae</taxon>
        <taxon>Amygdaleae</taxon>
        <taxon>Prunus</taxon>
    </lineage>
</organism>
<reference evidence="2 3" key="1">
    <citation type="submission" date="2018-02" db="EMBL/GenBank/DDBJ databases">
        <title>Draft genome of wild Prunus yedoensis var. nudiflora.</title>
        <authorList>
            <person name="Baek S."/>
            <person name="Kim J.-H."/>
            <person name="Choi K."/>
            <person name="Kim G.-B."/>
            <person name="Cho A."/>
            <person name="Jang H."/>
            <person name="Shin C.-H."/>
            <person name="Yu H.-J."/>
            <person name="Mun J.-H."/>
        </authorList>
    </citation>
    <scope>NUCLEOTIDE SEQUENCE [LARGE SCALE GENOMIC DNA]</scope>
    <source>
        <strain evidence="3">cv. Jeju island</strain>
        <tissue evidence="2">Leaf</tissue>
    </source>
</reference>
<feature type="region of interest" description="Disordered" evidence="1">
    <location>
        <begin position="1"/>
        <end position="21"/>
    </location>
</feature>
<protein>
    <submittedName>
        <fullName evidence="2">Protein DYAD-like</fullName>
    </submittedName>
</protein>
<proteinExistence type="predicted"/>